<proteinExistence type="predicted"/>
<keyword evidence="1" id="KW-1133">Transmembrane helix</keyword>
<accession>A0ABU0HS85</accession>
<feature type="transmembrane region" description="Helical" evidence="1">
    <location>
        <begin position="9"/>
        <end position="33"/>
    </location>
</feature>
<keyword evidence="1" id="KW-0472">Membrane</keyword>
<keyword evidence="1" id="KW-0812">Transmembrane</keyword>
<gene>
    <name evidence="2" type="ORF">QO016_004715</name>
</gene>
<protein>
    <submittedName>
        <fullName evidence="2">Uncharacterized protein</fullName>
    </submittedName>
</protein>
<dbReference type="RefSeq" id="WP_238249938.1">
    <property type="nucleotide sequence ID" value="NZ_BPQX01000035.1"/>
</dbReference>
<reference evidence="2 3" key="1">
    <citation type="submission" date="2023-07" db="EMBL/GenBank/DDBJ databases">
        <title>Genomic Encyclopedia of Type Strains, Phase IV (KMG-IV): sequencing the most valuable type-strain genomes for metagenomic binning, comparative biology and taxonomic classification.</title>
        <authorList>
            <person name="Goeker M."/>
        </authorList>
    </citation>
    <scope>NUCLEOTIDE SEQUENCE [LARGE SCALE GENOMIC DNA]</scope>
    <source>
        <strain evidence="2 3">DSM 19562</strain>
    </source>
</reference>
<evidence type="ECO:0000313" key="3">
    <source>
        <dbReference type="Proteomes" id="UP001236369"/>
    </source>
</evidence>
<keyword evidence="3" id="KW-1185">Reference proteome</keyword>
<evidence type="ECO:0000256" key="1">
    <source>
        <dbReference type="SAM" id="Phobius"/>
    </source>
</evidence>
<evidence type="ECO:0000313" key="2">
    <source>
        <dbReference type="EMBL" id="MDQ0445188.1"/>
    </source>
</evidence>
<comment type="caution">
    <text evidence="2">The sequence shown here is derived from an EMBL/GenBank/DDBJ whole genome shotgun (WGS) entry which is preliminary data.</text>
</comment>
<organism evidence="2 3">
    <name type="scientific">Methylobacterium persicinum</name>
    <dbReference type="NCBI Taxonomy" id="374426"/>
    <lineage>
        <taxon>Bacteria</taxon>
        <taxon>Pseudomonadati</taxon>
        <taxon>Pseudomonadota</taxon>
        <taxon>Alphaproteobacteria</taxon>
        <taxon>Hyphomicrobiales</taxon>
        <taxon>Methylobacteriaceae</taxon>
        <taxon>Methylobacterium</taxon>
    </lineage>
</organism>
<name>A0ABU0HS85_9HYPH</name>
<sequence>MFGNLKQNILLLIFVALTVNLLALSGAIMLWLFPKQQAQSVYNIIDCGDNSGKIHKCIRIDAKAGEINDAVRGASYRVIYGQ</sequence>
<dbReference type="Proteomes" id="UP001236369">
    <property type="component" value="Unassembled WGS sequence"/>
</dbReference>
<dbReference type="EMBL" id="JAUSVV010000022">
    <property type="protein sequence ID" value="MDQ0445188.1"/>
    <property type="molecule type" value="Genomic_DNA"/>
</dbReference>